<keyword evidence="3" id="KW-1185">Reference proteome</keyword>
<feature type="transmembrane region" description="Helical" evidence="1">
    <location>
        <begin position="129"/>
        <end position="149"/>
    </location>
</feature>
<dbReference type="EMBL" id="JAHYIQ010000005">
    <property type="protein sequence ID" value="KAK1132191.1"/>
    <property type="molecule type" value="Genomic_DNA"/>
</dbReference>
<dbReference type="GO" id="GO:0005739">
    <property type="term" value="C:mitochondrion"/>
    <property type="evidence" value="ECO:0007669"/>
    <property type="project" value="TreeGrafter"/>
</dbReference>
<evidence type="ECO:0000256" key="1">
    <source>
        <dbReference type="SAM" id="Phobius"/>
    </source>
</evidence>
<dbReference type="Pfam" id="PF06979">
    <property type="entry name" value="TMEM70"/>
    <property type="match status" value="1"/>
</dbReference>
<keyword evidence="1" id="KW-1133">Transmembrane helix</keyword>
<sequence>MLNILSCRNATNSIYKLQIVYQSLIKTAKYRNSVVCRSFNSSSKPAFEIKNTRECSKQFIDVINANTNVQNNVILYKNTTSTIFIKLVFFGWGFCNIVLALITFNPKYISTWFEDLTWTEYLKKNGITWMYFIYSIVAGPLGCVSLYIFNHRIIKYIVLHKGGKDVSIVTNNLFKNVDTITVPLEKVKTTMARDQMKNFLPLKIQGKMFFYLVDGQGKFFNEQLFDYTVGKAKAW</sequence>
<reference evidence="2" key="1">
    <citation type="submission" date="2021-10" db="EMBL/GenBank/DDBJ databases">
        <title>Melipona bicolor Genome sequencing and assembly.</title>
        <authorList>
            <person name="Araujo N.S."/>
            <person name="Arias M.C."/>
        </authorList>
    </citation>
    <scope>NUCLEOTIDE SEQUENCE</scope>
    <source>
        <strain evidence="2">USP_2M_L1-L4_2017</strain>
        <tissue evidence="2">Whole body</tissue>
    </source>
</reference>
<dbReference type="PANTHER" id="PTHR14549:SF2">
    <property type="entry name" value="TRANSMEMBRANE PROTEIN 223"/>
    <property type="match status" value="1"/>
</dbReference>
<comment type="caution">
    <text evidence="2">The sequence shown here is derived from an EMBL/GenBank/DDBJ whole genome shotgun (WGS) entry which is preliminary data.</text>
</comment>
<protein>
    <recommendedName>
        <fullName evidence="4">Transmembrane protein 223</fullName>
    </recommendedName>
</protein>
<dbReference type="Proteomes" id="UP001177670">
    <property type="component" value="Unassembled WGS sequence"/>
</dbReference>
<gene>
    <name evidence="2" type="ORF">K0M31_016314</name>
</gene>
<feature type="transmembrane region" description="Helical" evidence="1">
    <location>
        <begin position="87"/>
        <end position="109"/>
    </location>
</feature>
<dbReference type="PANTHER" id="PTHR14549">
    <property type="entry name" value="TRANSMEMBRANE PROTEIN 223"/>
    <property type="match status" value="1"/>
</dbReference>
<keyword evidence="1" id="KW-0812">Transmembrane</keyword>
<evidence type="ECO:0000313" key="2">
    <source>
        <dbReference type="EMBL" id="KAK1132191.1"/>
    </source>
</evidence>
<evidence type="ECO:0000313" key="3">
    <source>
        <dbReference type="Proteomes" id="UP001177670"/>
    </source>
</evidence>
<dbReference type="InterPro" id="IPR026100">
    <property type="entry name" value="Tmem223"/>
</dbReference>
<organism evidence="2 3">
    <name type="scientific">Melipona bicolor</name>
    <dbReference type="NCBI Taxonomy" id="60889"/>
    <lineage>
        <taxon>Eukaryota</taxon>
        <taxon>Metazoa</taxon>
        <taxon>Ecdysozoa</taxon>
        <taxon>Arthropoda</taxon>
        <taxon>Hexapoda</taxon>
        <taxon>Insecta</taxon>
        <taxon>Pterygota</taxon>
        <taxon>Neoptera</taxon>
        <taxon>Endopterygota</taxon>
        <taxon>Hymenoptera</taxon>
        <taxon>Apocrita</taxon>
        <taxon>Aculeata</taxon>
        <taxon>Apoidea</taxon>
        <taxon>Anthophila</taxon>
        <taxon>Apidae</taxon>
        <taxon>Melipona</taxon>
    </lineage>
</organism>
<accession>A0AA40KTL5</accession>
<dbReference type="InterPro" id="IPR045325">
    <property type="entry name" value="TMEM70/TMEM186/TMEM223"/>
</dbReference>
<keyword evidence="1" id="KW-0472">Membrane</keyword>
<name>A0AA40KTL5_9HYME</name>
<proteinExistence type="predicted"/>
<evidence type="ECO:0008006" key="4">
    <source>
        <dbReference type="Google" id="ProtNLM"/>
    </source>
</evidence>
<dbReference type="AlphaFoldDB" id="A0AA40KTL5"/>